<accession>A0A139LJH5</accession>
<name>A0A139LJH5_9BACE</name>
<gene>
    <name evidence="1" type="ORF">HMPREF2531_01850</name>
</gene>
<dbReference type="EMBL" id="LTDF01000073">
    <property type="protein sequence ID" value="KXT51597.1"/>
    <property type="molecule type" value="Genomic_DNA"/>
</dbReference>
<dbReference type="PATRIC" id="fig|329854.7.peg.1884"/>
<reference evidence="1 2" key="1">
    <citation type="submission" date="2016-02" db="EMBL/GenBank/DDBJ databases">
        <authorList>
            <person name="Wen L."/>
            <person name="He K."/>
            <person name="Yang H."/>
        </authorList>
    </citation>
    <scope>NUCLEOTIDE SEQUENCE [LARGE SCALE GENOMIC DNA]</scope>
    <source>
        <strain evidence="1 2">KLE1704</strain>
    </source>
</reference>
<dbReference type="AlphaFoldDB" id="A0A139LJH5"/>
<dbReference type="Proteomes" id="UP000070319">
    <property type="component" value="Unassembled WGS sequence"/>
</dbReference>
<protein>
    <submittedName>
        <fullName evidence="1">Uncharacterized protein</fullName>
    </submittedName>
</protein>
<evidence type="ECO:0000313" key="2">
    <source>
        <dbReference type="Proteomes" id="UP000070319"/>
    </source>
</evidence>
<sequence length="45" mass="5038">MRQPTDIHKTKPIVSCYFPSINIFLNAFAKIILSIIKTSVSLQCG</sequence>
<evidence type="ECO:0000313" key="1">
    <source>
        <dbReference type="EMBL" id="KXT51597.1"/>
    </source>
</evidence>
<comment type="caution">
    <text evidence="1">The sequence shown here is derived from an EMBL/GenBank/DDBJ whole genome shotgun (WGS) entry which is preliminary data.</text>
</comment>
<organism evidence="1">
    <name type="scientific">Bacteroides intestinalis</name>
    <dbReference type="NCBI Taxonomy" id="329854"/>
    <lineage>
        <taxon>Bacteria</taxon>
        <taxon>Pseudomonadati</taxon>
        <taxon>Bacteroidota</taxon>
        <taxon>Bacteroidia</taxon>
        <taxon>Bacteroidales</taxon>
        <taxon>Bacteroidaceae</taxon>
        <taxon>Bacteroides</taxon>
    </lineage>
</organism>
<proteinExistence type="predicted"/>